<dbReference type="PROSITE" id="PS00600">
    <property type="entry name" value="AA_TRANSFER_CLASS_3"/>
    <property type="match status" value="1"/>
</dbReference>
<dbReference type="InterPro" id="IPR005814">
    <property type="entry name" value="Aminotrans_3"/>
</dbReference>
<evidence type="ECO:0000256" key="6">
    <source>
        <dbReference type="RuleBase" id="RU003560"/>
    </source>
</evidence>
<dbReference type="PANTHER" id="PTHR42684:SF3">
    <property type="entry name" value="ADENOSYLMETHIONINE-8-AMINO-7-OXONONANOATE AMINOTRANSFERASE"/>
    <property type="match status" value="1"/>
</dbReference>
<dbReference type="EMBL" id="JXXR01000008">
    <property type="protein sequence ID" value="KJY74896.1"/>
    <property type="molecule type" value="Genomic_DNA"/>
</dbReference>
<gene>
    <name evidence="7" type="ORF">TW71_08095</name>
</gene>
<dbReference type="GO" id="GO:0004015">
    <property type="term" value="F:adenosylmethionine-8-amino-7-oxononanoate transaminase activity"/>
    <property type="evidence" value="ECO:0007669"/>
    <property type="project" value="TreeGrafter"/>
</dbReference>
<keyword evidence="3 7" id="KW-0032">Aminotransferase</keyword>
<dbReference type="InterPro" id="IPR015424">
    <property type="entry name" value="PyrdxlP-dep_Trfase"/>
</dbReference>
<sequence>MSNIIYPGTPPHASEEMLIQRGEGIYVFDQHGKRYIEAVAGLWCTSLGYGNEELIEAANQQMRNIAFTHMFTSTSHEVGMELAEKLTSMVPTKNAKVFFGCSGSDANDTLIKILQYRASAHGNEKRKIITRERAYHGTAVGSGSLTCLPGTSTHFNHPRQDLGVLVTDHPHYYRGKWEGESETEFVDRIVNNLETLIVNEGPDTIGAFIAEPVMGAGGVIVPPSEYYPKVQQVLRKYDILFWADEVICGFGRTGSDFGSTSVGIESPDMMSFAKQLSSGYIPMSAAVMSGTIYDEVMTLASQAGSFGHGFTYTGHPVSCAVTLKTLEIYQRDDLFAKADITGRYLQEKLQGFNDHELVGEVRGRGLMAGVELVADKQRHTPFSDNRVCKTVYEECKKRGLIIRPLGNNTVAFCPPLIIEPWQIDEMLDIFAQALDATAVYVSKNGIK</sequence>
<dbReference type="PANTHER" id="PTHR42684">
    <property type="entry name" value="ADENOSYLMETHIONINE-8-AMINO-7-OXONONANOATE AMINOTRANSFERASE"/>
    <property type="match status" value="1"/>
</dbReference>
<comment type="similarity">
    <text evidence="2 6">Belongs to the class-III pyridoxal-phosphate-dependent aminotransferase family.</text>
</comment>
<dbReference type="GO" id="GO:0009102">
    <property type="term" value="P:biotin biosynthetic process"/>
    <property type="evidence" value="ECO:0007669"/>
    <property type="project" value="TreeGrafter"/>
</dbReference>
<dbReference type="GO" id="GO:0009448">
    <property type="term" value="P:gamma-aminobutyric acid metabolic process"/>
    <property type="evidence" value="ECO:0007669"/>
    <property type="project" value="TreeGrafter"/>
</dbReference>
<dbReference type="Gene3D" id="3.40.640.10">
    <property type="entry name" value="Type I PLP-dependent aspartate aminotransferase-like (Major domain)"/>
    <property type="match status" value="1"/>
</dbReference>
<evidence type="ECO:0000256" key="1">
    <source>
        <dbReference type="ARBA" id="ARBA00001933"/>
    </source>
</evidence>
<dbReference type="RefSeq" id="WP_021455603.1">
    <property type="nucleotide sequence ID" value="NZ_CP063053.1"/>
</dbReference>
<dbReference type="Gene3D" id="3.90.1150.10">
    <property type="entry name" value="Aspartate Aminotransferase, domain 1"/>
    <property type="match status" value="1"/>
</dbReference>
<accession>A0A2A2MRY5</accession>
<organism evidence="7">
    <name type="scientific">Vibrio coralliilyticus</name>
    <dbReference type="NCBI Taxonomy" id="190893"/>
    <lineage>
        <taxon>Bacteria</taxon>
        <taxon>Pseudomonadati</taxon>
        <taxon>Pseudomonadota</taxon>
        <taxon>Gammaproteobacteria</taxon>
        <taxon>Vibrionales</taxon>
        <taxon>Vibrionaceae</taxon>
        <taxon>Vibrio</taxon>
    </lineage>
</organism>
<dbReference type="PIRSF" id="PIRSF000521">
    <property type="entry name" value="Transaminase_4ab_Lys_Orn"/>
    <property type="match status" value="1"/>
</dbReference>
<evidence type="ECO:0000256" key="2">
    <source>
        <dbReference type="ARBA" id="ARBA00008954"/>
    </source>
</evidence>
<dbReference type="CDD" id="cd00610">
    <property type="entry name" value="OAT_like"/>
    <property type="match status" value="1"/>
</dbReference>
<dbReference type="Pfam" id="PF00202">
    <property type="entry name" value="Aminotran_3"/>
    <property type="match status" value="1"/>
</dbReference>
<comment type="caution">
    <text evidence="7">The sequence shown here is derived from an EMBL/GenBank/DDBJ whole genome shotgun (WGS) entry which is preliminary data.</text>
</comment>
<dbReference type="FunFam" id="3.40.640.10:FF:000014">
    <property type="entry name" value="Adenosylmethionine-8-amino-7-oxononanoate aminotransferase, probable"/>
    <property type="match status" value="1"/>
</dbReference>
<name>A0A2A2MRY5_9VIBR</name>
<dbReference type="InterPro" id="IPR015422">
    <property type="entry name" value="PyrdxlP-dep_Trfase_small"/>
</dbReference>
<evidence type="ECO:0000256" key="4">
    <source>
        <dbReference type="ARBA" id="ARBA00022679"/>
    </source>
</evidence>
<evidence type="ECO:0000256" key="3">
    <source>
        <dbReference type="ARBA" id="ARBA00022576"/>
    </source>
</evidence>
<proteinExistence type="inferred from homology"/>
<protein>
    <submittedName>
        <fullName evidence="7">Aminotransferase</fullName>
    </submittedName>
</protein>
<comment type="cofactor">
    <cofactor evidence="1">
        <name>pyridoxal 5'-phosphate</name>
        <dbReference type="ChEBI" id="CHEBI:597326"/>
    </cofactor>
</comment>
<dbReference type="InterPro" id="IPR015421">
    <property type="entry name" value="PyrdxlP-dep_Trfase_major"/>
</dbReference>
<keyword evidence="4 7" id="KW-0808">Transferase</keyword>
<dbReference type="SUPFAM" id="SSF53383">
    <property type="entry name" value="PLP-dependent transferases"/>
    <property type="match status" value="1"/>
</dbReference>
<evidence type="ECO:0000256" key="5">
    <source>
        <dbReference type="ARBA" id="ARBA00022898"/>
    </source>
</evidence>
<keyword evidence="5 6" id="KW-0663">Pyridoxal phosphate</keyword>
<dbReference type="GO" id="GO:0030170">
    <property type="term" value="F:pyridoxal phosphate binding"/>
    <property type="evidence" value="ECO:0007669"/>
    <property type="project" value="InterPro"/>
</dbReference>
<dbReference type="NCBIfam" id="NF004767">
    <property type="entry name" value="PRK06105.1"/>
    <property type="match status" value="1"/>
</dbReference>
<dbReference type="AlphaFoldDB" id="A0A2A2MRY5"/>
<reference evidence="7" key="1">
    <citation type="journal article" date="2015" name="BMC Genomics">
        <title>Genome mining reveals unlocked bioactive potential of marine Gram-negative bacteria.</title>
        <authorList>
            <person name="Machado H."/>
            <person name="Sonnenschein E.C."/>
            <person name="Melchiorsen J."/>
            <person name="Gram L."/>
        </authorList>
    </citation>
    <scope>NUCLEOTIDE SEQUENCE</scope>
    <source>
        <strain evidence="7">S2052</strain>
    </source>
</reference>
<dbReference type="InterPro" id="IPR049704">
    <property type="entry name" value="Aminotrans_3_PPA_site"/>
</dbReference>
<evidence type="ECO:0000313" key="7">
    <source>
        <dbReference type="EMBL" id="KJY74896.1"/>
    </source>
</evidence>